<dbReference type="Pfam" id="PF08281">
    <property type="entry name" value="Sigma70_r4_2"/>
    <property type="match status" value="1"/>
</dbReference>
<reference evidence="8" key="1">
    <citation type="submission" date="2021-01" db="EMBL/GenBank/DDBJ databases">
        <title>Whole genome shotgun sequence of Planotetraspora thailandica NBRC 104271.</title>
        <authorList>
            <person name="Komaki H."/>
            <person name="Tamura T."/>
        </authorList>
    </citation>
    <scope>NUCLEOTIDE SEQUENCE</scope>
    <source>
        <strain evidence="8">NBRC 104271</strain>
    </source>
</reference>
<dbReference type="Pfam" id="PF04542">
    <property type="entry name" value="Sigma70_r2"/>
    <property type="match status" value="1"/>
</dbReference>
<dbReference type="NCBIfam" id="TIGR02937">
    <property type="entry name" value="sigma70-ECF"/>
    <property type="match status" value="1"/>
</dbReference>
<dbReference type="EMBL" id="BOOR01000076">
    <property type="protein sequence ID" value="GII59043.1"/>
    <property type="molecule type" value="Genomic_DNA"/>
</dbReference>
<dbReference type="InterPro" id="IPR013324">
    <property type="entry name" value="RNA_pol_sigma_r3/r4-like"/>
</dbReference>
<feature type="domain" description="RNA polymerase sigma-70 region 2" evidence="6">
    <location>
        <begin position="19"/>
        <end position="77"/>
    </location>
</feature>
<dbReference type="SUPFAM" id="SSF88946">
    <property type="entry name" value="Sigma2 domain of RNA polymerase sigma factors"/>
    <property type="match status" value="1"/>
</dbReference>
<dbReference type="CDD" id="cd06171">
    <property type="entry name" value="Sigma70_r4"/>
    <property type="match status" value="1"/>
</dbReference>
<comment type="caution">
    <text evidence="8">The sequence shown here is derived from an EMBL/GenBank/DDBJ whole genome shotgun (WGS) entry which is preliminary data.</text>
</comment>
<dbReference type="AlphaFoldDB" id="A0A8J3Y1B5"/>
<comment type="similarity">
    <text evidence="1">Belongs to the sigma-70 factor family. ECF subfamily.</text>
</comment>
<keyword evidence="5" id="KW-0804">Transcription</keyword>
<evidence type="ECO:0000313" key="8">
    <source>
        <dbReference type="EMBL" id="GII59043.1"/>
    </source>
</evidence>
<dbReference type="RefSeq" id="WP_203949119.1">
    <property type="nucleotide sequence ID" value="NZ_BOOR01000076.1"/>
</dbReference>
<dbReference type="InterPro" id="IPR007627">
    <property type="entry name" value="RNA_pol_sigma70_r2"/>
</dbReference>
<dbReference type="NCBIfam" id="TIGR02983">
    <property type="entry name" value="SigE-fam_strep"/>
    <property type="match status" value="1"/>
</dbReference>
<dbReference type="InterPro" id="IPR014284">
    <property type="entry name" value="RNA_pol_sigma-70_dom"/>
</dbReference>
<dbReference type="Proteomes" id="UP000605992">
    <property type="component" value="Unassembled WGS sequence"/>
</dbReference>
<dbReference type="PANTHER" id="PTHR43133">
    <property type="entry name" value="RNA POLYMERASE ECF-TYPE SIGMA FACTO"/>
    <property type="match status" value="1"/>
</dbReference>
<dbReference type="SUPFAM" id="SSF88659">
    <property type="entry name" value="Sigma3 and sigma4 domains of RNA polymerase sigma factors"/>
    <property type="match status" value="1"/>
</dbReference>
<evidence type="ECO:0000313" key="9">
    <source>
        <dbReference type="Proteomes" id="UP000605992"/>
    </source>
</evidence>
<dbReference type="InterPro" id="IPR014325">
    <property type="entry name" value="RNA_pol_sigma-E_actinobac"/>
</dbReference>
<gene>
    <name evidence="8" type="ORF">Pth03_74320</name>
</gene>
<evidence type="ECO:0000256" key="2">
    <source>
        <dbReference type="ARBA" id="ARBA00023015"/>
    </source>
</evidence>
<dbReference type="GO" id="GO:0003677">
    <property type="term" value="F:DNA binding"/>
    <property type="evidence" value="ECO:0007669"/>
    <property type="project" value="UniProtKB-KW"/>
</dbReference>
<dbReference type="GO" id="GO:0006352">
    <property type="term" value="P:DNA-templated transcription initiation"/>
    <property type="evidence" value="ECO:0007669"/>
    <property type="project" value="InterPro"/>
</dbReference>
<evidence type="ECO:0000256" key="3">
    <source>
        <dbReference type="ARBA" id="ARBA00023082"/>
    </source>
</evidence>
<dbReference type="PANTHER" id="PTHR43133:SF50">
    <property type="entry name" value="ECF RNA POLYMERASE SIGMA FACTOR SIGM"/>
    <property type="match status" value="1"/>
</dbReference>
<dbReference type="GO" id="GO:0016987">
    <property type="term" value="F:sigma factor activity"/>
    <property type="evidence" value="ECO:0007669"/>
    <property type="project" value="UniProtKB-KW"/>
</dbReference>
<keyword evidence="4" id="KW-0238">DNA-binding</keyword>
<keyword evidence="3" id="KW-0731">Sigma factor</keyword>
<keyword evidence="2" id="KW-0805">Transcription regulation</keyword>
<organism evidence="8 9">
    <name type="scientific">Planotetraspora thailandica</name>
    <dbReference type="NCBI Taxonomy" id="487172"/>
    <lineage>
        <taxon>Bacteria</taxon>
        <taxon>Bacillati</taxon>
        <taxon>Actinomycetota</taxon>
        <taxon>Actinomycetes</taxon>
        <taxon>Streptosporangiales</taxon>
        <taxon>Streptosporangiaceae</taxon>
        <taxon>Planotetraspora</taxon>
    </lineage>
</organism>
<dbReference type="InterPro" id="IPR036388">
    <property type="entry name" value="WH-like_DNA-bd_sf"/>
</dbReference>
<dbReference type="Gene3D" id="1.10.1740.10">
    <property type="match status" value="1"/>
</dbReference>
<name>A0A8J3Y1B5_9ACTN</name>
<accession>A0A8J3Y1B5</accession>
<proteinExistence type="inferred from homology"/>
<evidence type="ECO:0000256" key="4">
    <source>
        <dbReference type="ARBA" id="ARBA00023125"/>
    </source>
</evidence>
<dbReference type="InterPro" id="IPR013249">
    <property type="entry name" value="RNA_pol_sigma70_r4_t2"/>
</dbReference>
<evidence type="ECO:0000259" key="6">
    <source>
        <dbReference type="Pfam" id="PF04542"/>
    </source>
</evidence>
<evidence type="ECO:0000256" key="5">
    <source>
        <dbReference type="ARBA" id="ARBA00023163"/>
    </source>
</evidence>
<evidence type="ECO:0000259" key="7">
    <source>
        <dbReference type="Pfam" id="PF08281"/>
    </source>
</evidence>
<dbReference type="InterPro" id="IPR013325">
    <property type="entry name" value="RNA_pol_sigma_r2"/>
</dbReference>
<evidence type="ECO:0000256" key="1">
    <source>
        <dbReference type="ARBA" id="ARBA00010641"/>
    </source>
</evidence>
<dbReference type="InterPro" id="IPR039425">
    <property type="entry name" value="RNA_pol_sigma-70-like"/>
</dbReference>
<protein>
    <submittedName>
        <fullName evidence="8">RNA polymerase sigma factor</fullName>
    </submittedName>
</protein>
<keyword evidence="9" id="KW-1185">Reference proteome</keyword>
<dbReference type="Gene3D" id="1.10.10.10">
    <property type="entry name" value="Winged helix-like DNA-binding domain superfamily/Winged helix DNA-binding domain"/>
    <property type="match status" value="1"/>
</dbReference>
<sequence length="171" mass="19486">MDPEFETDFRRFVVGTSAALFRTAYLLTGDRWAAEDLVQTALAKTAAKWDTIRDPEAVEGYVRRVMYNEQVSSWRRRFRGFHEVPTDSPPEVADRGHEDAVELRQAMRTALARLTPRQRTILVLRYFEDMSETEISSVLGIGVGSVRSQIHRSLERLKKVSPELSTVRGSG</sequence>
<feature type="domain" description="RNA polymerase sigma factor 70 region 4 type 2" evidence="7">
    <location>
        <begin position="105"/>
        <end position="157"/>
    </location>
</feature>